<dbReference type="Pfam" id="PF01000">
    <property type="entry name" value="RNA_pol_A_bac"/>
    <property type="match status" value="1"/>
</dbReference>
<evidence type="ECO:0000256" key="1">
    <source>
        <dbReference type="ARBA" id="ARBA00022478"/>
    </source>
</evidence>
<dbReference type="AlphaFoldDB" id="A0A832TDM6"/>
<gene>
    <name evidence="5" type="primary">rpo3</name>
    <name evidence="5" type="synonym">rpoD</name>
    <name evidence="7" type="ORF">HA336_06915</name>
</gene>
<dbReference type="InterPro" id="IPR011262">
    <property type="entry name" value="DNA-dir_RNA_pol_insert"/>
</dbReference>
<dbReference type="InterPro" id="IPR022842">
    <property type="entry name" value="RNAP_Rpo3/Rpb3/RPAC1"/>
</dbReference>
<reference evidence="7" key="1">
    <citation type="journal article" date="2020" name="bioRxiv">
        <title>A rank-normalized archaeal taxonomy based on genome phylogeny resolves widespread incomplete and uneven classifications.</title>
        <authorList>
            <person name="Rinke C."/>
            <person name="Chuvochina M."/>
            <person name="Mussig A.J."/>
            <person name="Chaumeil P.-A."/>
            <person name="Waite D.W."/>
            <person name="Whitman W.B."/>
            <person name="Parks D.H."/>
            <person name="Hugenholtz P."/>
        </authorList>
    </citation>
    <scope>NUCLEOTIDE SEQUENCE</scope>
    <source>
        <strain evidence="7">UBA8853</strain>
    </source>
</reference>
<dbReference type="SMART" id="SM00662">
    <property type="entry name" value="RPOLD"/>
    <property type="match status" value="1"/>
</dbReference>
<name>A0A832TDM6_9EURY</name>
<dbReference type="InterPro" id="IPR036603">
    <property type="entry name" value="RBP11-like"/>
</dbReference>
<keyword evidence="2 5" id="KW-0963">Cytoplasm</keyword>
<dbReference type="InterPro" id="IPR050518">
    <property type="entry name" value="Rpo3/RPB3_RNA_Pol_subunit"/>
</dbReference>
<sequence>MRVRLYDYRKADVERATFIIEETSAEFVNTIRRALYTLVPTLRIEEVIIYENDTPMYDEMLAHRLGLIPLRVDDIDQFELPDLCDCGGKGCEKCQVRAELEVEGPTKVYARDLKFDHPDVEPAFPDTLITEVGEDQRIRLEVIAVPGLGLEHAKWKPVSAVGYKGLPELEIDEDKLKEKKITYECPQGIIRIENGEVVHIDEDRLPECRMYKEYERETDGAVRVRLRDDAFVFNVETDGSMSLDTAILKALDAIEHKLESLKKNLQKEVSGE</sequence>
<dbReference type="CDD" id="cd07030">
    <property type="entry name" value="RNAP_D"/>
    <property type="match status" value="1"/>
</dbReference>
<dbReference type="GO" id="GO:0046983">
    <property type="term" value="F:protein dimerization activity"/>
    <property type="evidence" value="ECO:0007669"/>
    <property type="project" value="InterPro"/>
</dbReference>
<dbReference type="PANTHER" id="PTHR11800:SF2">
    <property type="entry name" value="DNA-DIRECTED RNA POLYMERASE II SUBUNIT RPB3"/>
    <property type="match status" value="1"/>
</dbReference>
<organism evidence="7 8">
    <name type="scientific">Methanopyrus kandleri</name>
    <dbReference type="NCBI Taxonomy" id="2320"/>
    <lineage>
        <taxon>Archaea</taxon>
        <taxon>Methanobacteriati</taxon>
        <taxon>Methanobacteriota</taxon>
        <taxon>Methanomada group</taxon>
        <taxon>Methanopyri</taxon>
        <taxon>Methanopyrales</taxon>
        <taxon>Methanopyraceae</taxon>
        <taxon>Methanopyrus</taxon>
    </lineage>
</organism>
<keyword evidence="5 7" id="KW-0808">Transferase</keyword>
<dbReference type="GeneID" id="1478069"/>
<comment type="catalytic activity">
    <reaction evidence="5">
        <text>RNA(n) + a ribonucleoside 5'-triphosphate = RNA(n+1) + diphosphate</text>
        <dbReference type="Rhea" id="RHEA:21248"/>
        <dbReference type="Rhea" id="RHEA-COMP:14527"/>
        <dbReference type="Rhea" id="RHEA-COMP:17342"/>
        <dbReference type="ChEBI" id="CHEBI:33019"/>
        <dbReference type="ChEBI" id="CHEBI:61557"/>
        <dbReference type="ChEBI" id="CHEBI:140395"/>
        <dbReference type="EC" id="2.7.7.6"/>
    </reaction>
</comment>
<evidence type="ECO:0000256" key="2">
    <source>
        <dbReference type="ARBA" id="ARBA00022490"/>
    </source>
</evidence>
<dbReference type="Proteomes" id="UP000619545">
    <property type="component" value="Unassembled WGS sequence"/>
</dbReference>
<dbReference type="SUPFAM" id="SSF55257">
    <property type="entry name" value="RBP11-like subunits of RNA polymerase"/>
    <property type="match status" value="1"/>
</dbReference>
<evidence type="ECO:0000313" key="7">
    <source>
        <dbReference type="EMBL" id="HII70943.1"/>
    </source>
</evidence>
<dbReference type="InterPro" id="IPR011263">
    <property type="entry name" value="DNA-dir_RNA_pol_RpoA/D/Rpb3"/>
</dbReference>
<dbReference type="HAMAP" id="MF_00320">
    <property type="entry name" value="RNApol_arch_Rpo3"/>
    <property type="match status" value="1"/>
</dbReference>
<evidence type="ECO:0000256" key="5">
    <source>
        <dbReference type="HAMAP-Rule" id="MF_00320"/>
    </source>
</evidence>
<evidence type="ECO:0000256" key="4">
    <source>
        <dbReference type="ARBA" id="ARBA00025804"/>
    </source>
</evidence>
<dbReference type="EC" id="2.7.7.6" evidence="5"/>
<dbReference type="GO" id="GO:0003677">
    <property type="term" value="F:DNA binding"/>
    <property type="evidence" value="ECO:0007669"/>
    <property type="project" value="UniProtKB-UniRule"/>
</dbReference>
<dbReference type="PROSITE" id="PS00446">
    <property type="entry name" value="RNA_POL_D_30KD"/>
    <property type="match status" value="1"/>
</dbReference>
<dbReference type="RefSeq" id="WP_158295995.1">
    <property type="nucleotide sequence ID" value="NZ_DUJS01000004.1"/>
</dbReference>
<feature type="domain" description="DNA-directed RNA polymerase RpoA/D/Rpb3-type" evidence="6">
    <location>
        <begin position="15"/>
        <end position="264"/>
    </location>
</feature>
<dbReference type="Gene3D" id="3.30.70.20">
    <property type="match status" value="1"/>
</dbReference>
<proteinExistence type="inferred from homology"/>
<comment type="caution">
    <text evidence="7">The sequence shown here is derived from an EMBL/GenBank/DDBJ whole genome shotgun (WGS) entry which is preliminary data.</text>
</comment>
<dbReference type="InterPro" id="IPR001514">
    <property type="entry name" value="DNA-dir_RNA_pol_30-40kDasu_CS"/>
</dbReference>
<dbReference type="EMBL" id="DUJS01000004">
    <property type="protein sequence ID" value="HII70943.1"/>
    <property type="molecule type" value="Genomic_DNA"/>
</dbReference>
<dbReference type="PANTHER" id="PTHR11800">
    <property type="entry name" value="DNA-DIRECTED RNA POLYMERASE"/>
    <property type="match status" value="1"/>
</dbReference>
<keyword evidence="5 7" id="KW-0548">Nucleotidyltransferase</keyword>
<dbReference type="GO" id="GO:0006351">
    <property type="term" value="P:DNA-templated transcription"/>
    <property type="evidence" value="ECO:0007669"/>
    <property type="project" value="UniProtKB-UniRule"/>
</dbReference>
<keyword evidence="3 5" id="KW-0804">Transcription</keyword>
<evidence type="ECO:0000256" key="3">
    <source>
        <dbReference type="ARBA" id="ARBA00023163"/>
    </source>
</evidence>
<evidence type="ECO:0000259" key="6">
    <source>
        <dbReference type="SMART" id="SM00662"/>
    </source>
</evidence>
<comment type="similarity">
    <text evidence="4 5">Belongs to the archaeal Rpo3/eukaryotic RPB3 RNA polymerase subunit family.</text>
</comment>
<dbReference type="Pfam" id="PF01193">
    <property type="entry name" value="RNA_pol_L"/>
    <property type="match status" value="1"/>
</dbReference>
<keyword evidence="1 5" id="KW-0240">DNA-directed RNA polymerase</keyword>
<dbReference type="NCBIfam" id="NF001988">
    <property type="entry name" value="PRK00783.1"/>
    <property type="match status" value="1"/>
</dbReference>
<accession>A0A832TDM6</accession>
<comment type="function">
    <text evidence="5">DNA-dependent RNA polymerase (RNAP) catalyzes the transcription of DNA into RNA using the four ribonucleoside triphosphates as substrates.</text>
</comment>
<comment type="subcellular location">
    <subcellularLocation>
        <location evidence="5">Cytoplasm</location>
    </subcellularLocation>
</comment>
<dbReference type="GO" id="GO:0003899">
    <property type="term" value="F:DNA-directed RNA polymerase activity"/>
    <property type="evidence" value="ECO:0007669"/>
    <property type="project" value="UniProtKB-UniRule"/>
</dbReference>
<dbReference type="GO" id="GO:0000428">
    <property type="term" value="C:DNA-directed RNA polymerase complex"/>
    <property type="evidence" value="ECO:0007669"/>
    <property type="project" value="UniProtKB-KW"/>
</dbReference>
<comment type="subunit">
    <text evidence="5">Part of the RNA polymerase complex.</text>
</comment>
<dbReference type="Gene3D" id="3.30.1360.10">
    <property type="entry name" value="RNA polymerase, RBP11-like subunit"/>
    <property type="match status" value="1"/>
</dbReference>
<dbReference type="InterPro" id="IPR036643">
    <property type="entry name" value="RNApol_insert_sf"/>
</dbReference>
<dbReference type="GO" id="GO:0005737">
    <property type="term" value="C:cytoplasm"/>
    <property type="evidence" value="ECO:0007669"/>
    <property type="project" value="UniProtKB-SubCell"/>
</dbReference>
<dbReference type="SUPFAM" id="SSF56553">
    <property type="entry name" value="Insert subdomain of RNA polymerase alpha subunit"/>
    <property type="match status" value="1"/>
</dbReference>
<comment type="caution">
    <text evidence="5">Lacks conserved residue(s) required for the propagation of feature annotation.</text>
</comment>
<dbReference type="Gene3D" id="2.170.120.12">
    <property type="entry name" value="DNA-directed RNA polymerase, insert domain"/>
    <property type="match status" value="1"/>
</dbReference>
<protein>
    <recommendedName>
        <fullName evidence="5">DNA-directed RNA polymerase subunit Rpo3</fullName>
        <ecNumber evidence="5">2.7.7.6</ecNumber>
    </recommendedName>
    <alternativeName>
        <fullName evidence="5">DNA-directed RNA polymerase subunit D</fullName>
    </alternativeName>
</protein>
<evidence type="ECO:0000313" key="8">
    <source>
        <dbReference type="Proteomes" id="UP000619545"/>
    </source>
</evidence>